<reference evidence="1" key="2">
    <citation type="journal article" date="2015" name="Data Brief">
        <title>Shoot transcriptome of the giant reed, Arundo donax.</title>
        <authorList>
            <person name="Barrero R.A."/>
            <person name="Guerrero F.D."/>
            <person name="Moolhuijzen P."/>
            <person name="Goolsby J.A."/>
            <person name="Tidwell J."/>
            <person name="Bellgard S.E."/>
            <person name="Bellgard M.I."/>
        </authorList>
    </citation>
    <scope>NUCLEOTIDE SEQUENCE</scope>
    <source>
        <tissue evidence="1">Shoot tissue taken approximately 20 cm above the soil surface</tissue>
    </source>
</reference>
<organism evidence="1">
    <name type="scientific">Arundo donax</name>
    <name type="common">Giant reed</name>
    <name type="synonym">Donax arundinaceus</name>
    <dbReference type="NCBI Taxonomy" id="35708"/>
    <lineage>
        <taxon>Eukaryota</taxon>
        <taxon>Viridiplantae</taxon>
        <taxon>Streptophyta</taxon>
        <taxon>Embryophyta</taxon>
        <taxon>Tracheophyta</taxon>
        <taxon>Spermatophyta</taxon>
        <taxon>Magnoliopsida</taxon>
        <taxon>Liliopsida</taxon>
        <taxon>Poales</taxon>
        <taxon>Poaceae</taxon>
        <taxon>PACMAD clade</taxon>
        <taxon>Arundinoideae</taxon>
        <taxon>Arundineae</taxon>
        <taxon>Arundo</taxon>
    </lineage>
</organism>
<accession>A0A0A9A9G4</accession>
<sequence>MFSQVSMEHILHSISQEDSFHCQLYKLWNFLRTGLRNHWISIKLYSR</sequence>
<name>A0A0A9A9G4_ARUDO</name>
<reference evidence="1" key="1">
    <citation type="submission" date="2014-09" db="EMBL/GenBank/DDBJ databases">
        <authorList>
            <person name="Magalhaes I.L.F."/>
            <person name="Oliveira U."/>
            <person name="Santos F.R."/>
            <person name="Vidigal T.H.D.A."/>
            <person name="Brescovit A.D."/>
            <person name="Santos A.J."/>
        </authorList>
    </citation>
    <scope>NUCLEOTIDE SEQUENCE</scope>
    <source>
        <tissue evidence="1">Shoot tissue taken approximately 20 cm above the soil surface</tissue>
    </source>
</reference>
<evidence type="ECO:0000313" key="1">
    <source>
        <dbReference type="EMBL" id="JAD45600.1"/>
    </source>
</evidence>
<protein>
    <submittedName>
        <fullName evidence="1">Uncharacterized protein</fullName>
    </submittedName>
</protein>
<proteinExistence type="predicted"/>
<dbReference type="EMBL" id="GBRH01252295">
    <property type="protein sequence ID" value="JAD45600.1"/>
    <property type="molecule type" value="Transcribed_RNA"/>
</dbReference>
<dbReference type="AlphaFoldDB" id="A0A0A9A9G4"/>